<name>A0A9P7RNX0_9AGAR</name>
<accession>A0A9P7RNX0</accession>
<gene>
    <name evidence="1" type="ORF">E1B28_002560</name>
</gene>
<dbReference type="EMBL" id="CM032190">
    <property type="protein sequence ID" value="KAG7086616.1"/>
    <property type="molecule type" value="Genomic_DNA"/>
</dbReference>
<keyword evidence="2" id="KW-1185">Reference proteome</keyword>
<dbReference type="Proteomes" id="UP001049176">
    <property type="component" value="Chromosome 10"/>
</dbReference>
<proteinExistence type="predicted"/>
<reference evidence="1" key="1">
    <citation type="journal article" date="2021" name="Genome Biol. Evol.">
        <title>The assembled and annotated genome of the fairy-ring fungus Marasmius oreades.</title>
        <authorList>
            <person name="Hiltunen M."/>
            <person name="Ament-Velasquez S.L."/>
            <person name="Johannesson H."/>
        </authorList>
    </citation>
    <scope>NUCLEOTIDE SEQUENCE</scope>
    <source>
        <strain evidence="1">03SP1</strain>
    </source>
</reference>
<sequence length="152" mass="16915">MQGETHILLEPVDRFSLSGHLPRSFQPFLKVAEGLPTVDPGGRPISLCQDGSITTSQTPGLQARASLHFNQTITAAFITVPWDYTDDQCAALHGLGRRSSAASYLIPPFISHFLNHKRHRFIFYHPIVLMYMENSIPSYHLDFAYGVQGSSS</sequence>
<comment type="caution">
    <text evidence="1">The sequence shown here is derived from an EMBL/GenBank/DDBJ whole genome shotgun (WGS) entry which is preliminary data.</text>
</comment>
<organism evidence="1 2">
    <name type="scientific">Marasmius oreades</name>
    <name type="common">fairy-ring Marasmius</name>
    <dbReference type="NCBI Taxonomy" id="181124"/>
    <lineage>
        <taxon>Eukaryota</taxon>
        <taxon>Fungi</taxon>
        <taxon>Dikarya</taxon>
        <taxon>Basidiomycota</taxon>
        <taxon>Agaricomycotina</taxon>
        <taxon>Agaricomycetes</taxon>
        <taxon>Agaricomycetidae</taxon>
        <taxon>Agaricales</taxon>
        <taxon>Marasmiineae</taxon>
        <taxon>Marasmiaceae</taxon>
        <taxon>Marasmius</taxon>
    </lineage>
</organism>
<protein>
    <submittedName>
        <fullName evidence="1">Uncharacterized protein</fullName>
    </submittedName>
</protein>
<dbReference type="RefSeq" id="XP_043003087.1">
    <property type="nucleotide sequence ID" value="XM_043159486.1"/>
</dbReference>
<dbReference type="KEGG" id="more:E1B28_002560"/>
<evidence type="ECO:0000313" key="2">
    <source>
        <dbReference type="Proteomes" id="UP001049176"/>
    </source>
</evidence>
<dbReference type="AlphaFoldDB" id="A0A9P7RNX0"/>
<evidence type="ECO:0000313" key="1">
    <source>
        <dbReference type="EMBL" id="KAG7086616.1"/>
    </source>
</evidence>
<dbReference type="GeneID" id="66071636"/>